<evidence type="ECO:0000313" key="1">
    <source>
        <dbReference type="EMBL" id="KOC90300.1"/>
    </source>
</evidence>
<dbReference type="Proteomes" id="UP000036851">
    <property type="component" value="Unassembled WGS sequence"/>
</dbReference>
<keyword evidence="4" id="KW-1185">Reference proteome</keyword>
<organism evidence="1 4">
    <name type="scientific">Winslowiella iniecta</name>
    <dbReference type="NCBI Taxonomy" id="1560201"/>
    <lineage>
        <taxon>Bacteria</taxon>
        <taxon>Pseudomonadati</taxon>
        <taxon>Pseudomonadota</taxon>
        <taxon>Gammaproteobacteria</taxon>
        <taxon>Enterobacterales</taxon>
        <taxon>Erwiniaceae</taxon>
        <taxon>Winslowiella</taxon>
    </lineage>
</organism>
<evidence type="ECO:0000313" key="4">
    <source>
        <dbReference type="Proteomes" id="UP000037088"/>
    </source>
</evidence>
<dbReference type="STRING" id="1560201.NG42_09545"/>
<comment type="caution">
    <text evidence="1">The sequence shown here is derived from an EMBL/GenBank/DDBJ whole genome shotgun (WGS) entry which is preliminary data.</text>
</comment>
<dbReference type="EMBL" id="JRXE01000011">
    <property type="protein sequence ID" value="KOC90300.1"/>
    <property type="molecule type" value="Genomic_DNA"/>
</dbReference>
<accession>A0A0L7T4L9</accession>
<evidence type="ECO:0000313" key="2">
    <source>
        <dbReference type="EMBL" id="KOC94738.1"/>
    </source>
</evidence>
<name>A0A0L7T4L9_9GAMM</name>
<evidence type="ECO:0000313" key="3">
    <source>
        <dbReference type="Proteomes" id="UP000036851"/>
    </source>
</evidence>
<reference evidence="3 4" key="1">
    <citation type="journal article" date="2015" name="Int. J. Syst. Evol. Microbiol.">
        <title>Erwinia iniecta sp. nov., isolated from Russian wheat aphids (Diuraphis noxia).</title>
        <authorList>
            <person name="Campillo T."/>
            <person name="Luna E."/>
            <person name="Portier P."/>
            <person name="Fischer-Le Saux M."/>
            <person name="Lapitan N."/>
            <person name="Tisserat N.A."/>
            <person name="Leach J.E."/>
        </authorList>
    </citation>
    <scope>NUCLEOTIDE SEQUENCE [LARGE SCALE GENOMIC DNA]</scope>
    <source>
        <strain evidence="1 4">B120</strain>
        <strain evidence="2 3">B149</strain>
    </source>
</reference>
<sequence>MATPITPGQHDDLLRNVPYLIIQIVQRAVNEPDVTIHHRGYQQGLTSATDSYFPNQKNENSLLFIIGAN</sequence>
<dbReference type="PATRIC" id="fig|1560201.3.peg.2037"/>
<gene>
    <name evidence="1" type="ORF">NG42_09545</name>
    <name evidence="2" type="ORF">NG43_02795</name>
</gene>
<proteinExistence type="predicted"/>
<dbReference type="RefSeq" id="WP_052899069.1">
    <property type="nucleotide sequence ID" value="NZ_JRXE01000011.1"/>
</dbReference>
<dbReference type="Proteomes" id="UP000037088">
    <property type="component" value="Unassembled WGS sequence"/>
</dbReference>
<dbReference type="AlphaFoldDB" id="A0A0L7T4L9"/>
<dbReference type="EMBL" id="JRXF01000003">
    <property type="protein sequence ID" value="KOC94738.1"/>
    <property type="molecule type" value="Genomic_DNA"/>
</dbReference>
<protein>
    <submittedName>
        <fullName evidence="1">Uncharacterized protein</fullName>
    </submittedName>
</protein>